<name>A0A316W7J4_9BASI</name>
<feature type="region of interest" description="Disordered" evidence="1">
    <location>
        <begin position="42"/>
        <end position="65"/>
    </location>
</feature>
<dbReference type="AlphaFoldDB" id="A0A316W7J4"/>
<gene>
    <name evidence="2" type="ORF">IE81DRAFT_127755</name>
</gene>
<dbReference type="RefSeq" id="XP_025372999.1">
    <property type="nucleotide sequence ID" value="XM_025510242.1"/>
</dbReference>
<evidence type="ECO:0000313" key="2">
    <source>
        <dbReference type="EMBL" id="PWN45839.1"/>
    </source>
</evidence>
<evidence type="ECO:0000256" key="1">
    <source>
        <dbReference type="SAM" id="MobiDB-lite"/>
    </source>
</evidence>
<evidence type="ECO:0000313" key="3">
    <source>
        <dbReference type="Proteomes" id="UP000245783"/>
    </source>
</evidence>
<protein>
    <submittedName>
        <fullName evidence="2">Uncharacterized protein</fullName>
    </submittedName>
</protein>
<sequence>MVRSTAALPYSHMFLCASRLPTPARTARSPFRSNQSYNLCSMHGSRVTPGPRARTNLNPGSSSGLQYNQRPHCAYTGYTSIGKILDGTFACDVDP</sequence>
<feature type="compositionally biased region" description="Polar residues" evidence="1">
    <location>
        <begin position="55"/>
        <end position="65"/>
    </location>
</feature>
<keyword evidence="3" id="KW-1185">Reference proteome</keyword>
<accession>A0A316W7J4</accession>
<organism evidence="2 3">
    <name type="scientific">Ceraceosorus guamensis</name>
    <dbReference type="NCBI Taxonomy" id="1522189"/>
    <lineage>
        <taxon>Eukaryota</taxon>
        <taxon>Fungi</taxon>
        <taxon>Dikarya</taxon>
        <taxon>Basidiomycota</taxon>
        <taxon>Ustilaginomycotina</taxon>
        <taxon>Exobasidiomycetes</taxon>
        <taxon>Ceraceosorales</taxon>
        <taxon>Ceraceosoraceae</taxon>
        <taxon>Ceraceosorus</taxon>
    </lineage>
</organism>
<dbReference type="GeneID" id="37032112"/>
<reference evidence="2 3" key="1">
    <citation type="journal article" date="2018" name="Mol. Biol. Evol.">
        <title>Broad Genomic Sampling Reveals a Smut Pathogenic Ancestry of the Fungal Clade Ustilaginomycotina.</title>
        <authorList>
            <person name="Kijpornyongpan T."/>
            <person name="Mondo S.J."/>
            <person name="Barry K."/>
            <person name="Sandor L."/>
            <person name="Lee J."/>
            <person name="Lipzen A."/>
            <person name="Pangilinan J."/>
            <person name="LaButti K."/>
            <person name="Hainaut M."/>
            <person name="Henrissat B."/>
            <person name="Grigoriev I.V."/>
            <person name="Spatafora J.W."/>
            <person name="Aime M.C."/>
        </authorList>
    </citation>
    <scope>NUCLEOTIDE SEQUENCE [LARGE SCALE GENOMIC DNA]</scope>
    <source>
        <strain evidence="2 3">MCA 4658</strain>
    </source>
</reference>
<dbReference type="EMBL" id="KZ819353">
    <property type="protein sequence ID" value="PWN45839.1"/>
    <property type="molecule type" value="Genomic_DNA"/>
</dbReference>
<dbReference type="Proteomes" id="UP000245783">
    <property type="component" value="Unassembled WGS sequence"/>
</dbReference>
<dbReference type="InParanoid" id="A0A316W7J4"/>
<proteinExistence type="predicted"/>